<dbReference type="GO" id="GO:0046872">
    <property type="term" value="F:metal ion binding"/>
    <property type="evidence" value="ECO:0007669"/>
    <property type="project" value="UniProtKB-UniRule"/>
</dbReference>
<dbReference type="InterPro" id="IPR040619">
    <property type="entry name" value="Cas9_alpha-helical_lobe"/>
</dbReference>
<dbReference type="Proteomes" id="UP000326779">
    <property type="component" value="Chromosome"/>
</dbReference>
<evidence type="ECO:0000259" key="14">
    <source>
        <dbReference type="PROSITE" id="PS51749"/>
    </source>
</evidence>
<dbReference type="KEGG" id="lhb:D1010_06955"/>
<comment type="function">
    <text evidence="13">CRISPR (clustered regularly interspaced short palindromic repeat) is an adaptive immune system that provides protection against mobile genetic elements (viruses, transposable elements and conjugative plasmids). CRISPR clusters contain spacers, sequences complementary to antecedent mobile elements, and target invading nucleic acids. CRISPR clusters are transcribed and processed into CRISPR RNA (crRNA). In type II CRISPR systems correct processing of pre-crRNA requires a trans-encoded small RNA (tracrRNA), endogenous ribonuclease 3 (rnc) and this protein. The tracrRNA serves as a guide for ribonuclease 3-aided processing of pre-crRNA. Subsequently Cas9/crRNA/tracrRNA endonucleolytically cleaves linear or circular dsDNA target complementary to the spacer; Cas9 is inactive in the absence of the 2 guide RNAs (gRNA). Cas9 recognizes the protospacer adjacent motif (PAM) in the CRISPR repeat sequences to help distinguish self versus nonself, as targets within the bacterial CRISPR locus do not have PAMs. PAM recognition is also required for catalytic activity.</text>
</comment>
<comment type="caution">
    <text evidence="13">Lacks conserved residue(s) required for the propagation of feature annotation.</text>
</comment>
<comment type="similarity">
    <text evidence="13">Belongs to the CRISPR-associated Cas9 family.</text>
</comment>
<dbReference type="GO" id="GO:0003723">
    <property type="term" value="F:RNA binding"/>
    <property type="evidence" value="ECO:0007669"/>
    <property type="project" value="UniProtKB-UniRule"/>
</dbReference>
<dbReference type="NCBIfam" id="TIGR01865">
    <property type="entry name" value="cas_Csn1"/>
    <property type="match status" value="1"/>
</dbReference>
<dbReference type="Pfam" id="PF13395">
    <property type="entry name" value="HNH_4"/>
    <property type="match status" value="1"/>
</dbReference>
<keyword evidence="4" id="KW-0479">Metal-binding</keyword>
<evidence type="ECO:0000256" key="10">
    <source>
        <dbReference type="ARBA" id="ARBA00023125"/>
    </source>
</evidence>
<dbReference type="InterPro" id="IPR036397">
    <property type="entry name" value="RNaseH_sf"/>
</dbReference>
<keyword evidence="10 13" id="KW-0238">DNA-binding</keyword>
<dbReference type="Pfam" id="PF18470">
    <property type="entry name" value="Cas9_a"/>
    <property type="match status" value="1"/>
</dbReference>
<keyword evidence="11" id="KW-0464">Manganese</keyword>
<reference evidence="15 16" key="1">
    <citation type="submission" date="2019-10" db="EMBL/GenBank/DDBJ databases">
        <title>The completed genome of Lactobacillus harbinensis M1.</title>
        <authorList>
            <person name="Zheng Y."/>
        </authorList>
    </citation>
    <scope>NUCLEOTIDE SEQUENCE [LARGE SCALE GENOMIC DNA]</scope>
    <source>
        <strain evidence="15 16">M1</strain>
    </source>
</reference>
<keyword evidence="3 13" id="KW-0540">Nuclease</keyword>
<dbReference type="AlphaFoldDB" id="A0A5P8M4Y6"/>
<comment type="subunit">
    <text evidence="12 13">Monomer. Binds crRNA and tracrRNA.</text>
</comment>
<keyword evidence="9 13" id="KW-0051">Antiviral defense</keyword>
<comment type="domain">
    <text evidence="13">Has 2 endonuclease domains. The discontinuous RuvC-like domain cleaves the target DNA noncomplementary to crRNA while the HNH nuclease domain cleaves the target DNA complementary to crRNA.</text>
</comment>
<accession>A0A5P8M4Y6</accession>
<dbReference type="InterPro" id="IPR028629">
    <property type="entry name" value="Cas9"/>
</dbReference>
<proteinExistence type="inferred from homology"/>
<evidence type="ECO:0000256" key="1">
    <source>
        <dbReference type="ARBA" id="ARBA00001946"/>
    </source>
</evidence>
<evidence type="ECO:0000313" key="16">
    <source>
        <dbReference type="Proteomes" id="UP000326779"/>
    </source>
</evidence>
<evidence type="ECO:0000313" key="15">
    <source>
        <dbReference type="EMBL" id="QFR23161.1"/>
    </source>
</evidence>
<evidence type="ECO:0000256" key="9">
    <source>
        <dbReference type="ARBA" id="ARBA00023118"/>
    </source>
</evidence>
<dbReference type="InterPro" id="IPR003615">
    <property type="entry name" value="HNH_nuc"/>
</dbReference>
<comment type="cofactor">
    <cofactor evidence="1">
        <name>Mg(2+)</name>
        <dbReference type="ChEBI" id="CHEBI:18420"/>
    </cofactor>
</comment>
<comment type="similarity">
    <text evidence="2">Belongs to the CRISPR-associated protein Cas9 family. Subtype II-A subfamily.</text>
</comment>
<dbReference type="GO" id="GO:0051607">
    <property type="term" value="P:defense response to virus"/>
    <property type="evidence" value="ECO:0007669"/>
    <property type="project" value="UniProtKB-UniRule"/>
</dbReference>
<dbReference type="EC" id="3.1.-.-" evidence="13"/>
<feature type="active site" description="Proton acceptor for HNH nuclease domain" evidence="13">
    <location>
        <position position="595"/>
    </location>
</feature>
<dbReference type="InterPro" id="IPR055228">
    <property type="entry name" value="Cas9_RuvC"/>
</dbReference>
<feature type="active site" description="For RuvC-like nuclease domain" evidence="13">
    <location>
        <position position="17"/>
    </location>
</feature>
<evidence type="ECO:0000256" key="5">
    <source>
        <dbReference type="ARBA" id="ARBA00022759"/>
    </source>
</evidence>
<dbReference type="Pfam" id="PF22702">
    <property type="entry name" value="Cas9_RuvC"/>
    <property type="match status" value="1"/>
</dbReference>
<dbReference type="GO" id="GO:0003677">
    <property type="term" value="F:DNA binding"/>
    <property type="evidence" value="ECO:0007669"/>
    <property type="project" value="UniProtKB-UniRule"/>
</dbReference>
<evidence type="ECO:0000256" key="12">
    <source>
        <dbReference type="ARBA" id="ARBA00046380"/>
    </source>
</evidence>
<protein>
    <recommendedName>
        <fullName evidence="13">CRISPR-associated endonuclease Cas9</fullName>
        <ecNumber evidence="13">3.1.-.-</ecNumber>
    </recommendedName>
</protein>
<dbReference type="GO" id="GO:0004519">
    <property type="term" value="F:endonuclease activity"/>
    <property type="evidence" value="ECO:0007669"/>
    <property type="project" value="UniProtKB-UniRule"/>
</dbReference>
<keyword evidence="6 13" id="KW-0378">Hydrolase</keyword>
<dbReference type="PROSITE" id="PS51749">
    <property type="entry name" value="HNH_CAS9"/>
    <property type="match status" value="1"/>
</dbReference>
<organism evidence="15 16">
    <name type="scientific">Schleiferilactobacillus harbinensis</name>
    <dbReference type="NCBI Taxonomy" id="304207"/>
    <lineage>
        <taxon>Bacteria</taxon>
        <taxon>Bacillati</taxon>
        <taxon>Bacillota</taxon>
        <taxon>Bacilli</taxon>
        <taxon>Lactobacillales</taxon>
        <taxon>Lactobacillaceae</taxon>
        <taxon>Schleiferilactobacillus</taxon>
    </lineage>
</organism>
<evidence type="ECO:0000256" key="3">
    <source>
        <dbReference type="ARBA" id="ARBA00022722"/>
    </source>
</evidence>
<evidence type="ECO:0000256" key="8">
    <source>
        <dbReference type="ARBA" id="ARBA00022884"/>
    </source>
</evidence>
<feature type="domain" description="HNH Cas9-type" evidence="14">
    <location>
        <begin position="520"/>
        <end position="675"/>
    </location>
</feature>
<name>A0A5P8M4Y6_9LACO</name>
<dbReference type="GO" id="GO:0016787">
    <property type="term" value="F:hydrolase activity"/>
    <property type="evidence" value="ECO:0007669"/>
    <property type="project" value="UniProtKB-KW"/>
</dbReference>
<evidence type="ECO:0000256" key="13">
    <source>
        <dbReference type="HAMAP-Rule" id="MF_01480"/>
    </source>
</evidence>
<evidence type="ECO:0000256" key="11">
    <source>
        <dbReference type="ARBA" id="ARBA00023211"/>
    </source>
</evidence>
<evidence type="ECO:0000256" key="4">
    <source>
        <dbReference type="ARBA" id="ARBA00022723"/>
    </source>
</evidence>
<dbReference type="GO" id="GO:0043571">
    <property type="term" value="P:maintenance of CRISPR repeat elements"/>
    <property type="evidence" value="ECO:0007669"/>
    <property type="project" value="UniProtKB-UniRule"/>
</dbReference>
<dbReference type="EMBL" id="CP045143">
    <property type="protein sequence ID" value="QFR23161.1"/>
    <property type="molecule type" value="Genomic_DNA"/>
</dbReference>
<dbReference type="HAMAP" id="MF_01480">
    <property type="entry name" value="Cas9"/>
    <property type="match status" value="1"/>
</dbReference>
<evidence type="ECO:0000256" key="6">
    <source>
        <dbReference type="ARBA" id="ARBA00022801"/>
    </source>
</evidence>
<evidence type="ECO:0000256" key="2">
    <source>
        <dbReference type="ARBA" id="ARBA00005244"/>
    </source>
</evidence>
<keyword evidence="8 13" id="KW-0694">RNA-binding</keyword>
<sequence length="1113" mass="126668">MKRLKGRQTMGYILSLDIGIASCGYSVLETDALGVPYKIKTLNSIIFTRAENPKTGASLAETRRKYRGARRRKRRTSFRKHRTRQLFITSGLLSKQDIARYLNQQEPHDDIWELRVKGLDEPLTNLQLFQVLYYFVTHRGFKSNRKAELKDKDIGPVLNSINAFKEEMQSHDYRTIGELYANDPRFRDRKHNKGYTDGFLGTVQRSWLVDEITLLLNTQQKLGNIHVTTDFIDRYLDIFTSQRNFDVGPASGPYSGNLIAKMVGPDTFDRSRKRAPRATYTFQYFNFLSKLNSLRISPSIGAAFEDLTADQRAAITQRLWGPDVKSADLTFKQIRAVLSLPETTRFNLVSYGGNAKNALEIEGKTKFVSIKPLREIEKVLADDSSNIDHDQLDAIALVLTLYKSDSERRTAFHDQTTLSDDIIEQLLPLNFSKFGHLSVQTMQEIIPYLEQGMVYSDAATAAGYDFRNNQIDMEYIRDNVTNPVVRRAVSVANKLVKAVVRRYGKPDSIHIELARDLSQNFQERRQDEVRQQKNARDNEKIAKRLEELGIPVNGVNITKMKLYDEQHGIDLYDLSTNASMAVTDIFSDDRYEIDHIIPYSVSFDDSYTNKVLVSAKANREKRDRIPMEVFGNDPEKRRQFENRVNTNITNLRKKRNLLKETFSDEDKAKWKSRNINDTRYLNRILMNYLSQNVEFTDVLSDAKHVIALNGAVTAKIRSRWGITKVRAAGDLHHAVDAVVIGCVTDALVQAVTRYAKYQERRDNKAAAEQDLAENNPEELDAKQFRKVFNDYPLPWPEFREELMGRVSSDPSQIMAGRQWSHYTAEEISELKQPFVVRVPNHRIVGPATLDTVYGQPNPDDGLITQRVRITDLKLQKNKDGEDIIKAGANVYELAADGGNKLVYESILDALQVAGGDGKKAFPTGRLLVRSPIKDIPVERVRVTSKATSVVPVGPKSVAANGSMVRIDVYKTPKKYVFVPIYVKDTVKRSLPNRAATHTKPYHDWYVIQSDDKFLFSLFANDLIRFKKEKGIPTKEVLPDGSQEKGTRTTVVGYFTHADISTASITIEGPDRSFSVRSIGFAGLKNVEKLTVNYFGEVHPVHEIQPMRFRGGEN</sequence>
<dbReference type="Gene3D" id="3.30.420.10">
    <property type="entry name" value="Ribonuclease H-like superfamily/Ribonuclease H"/>
    <property type="match status" value="3"/>
</dbReference>
<keyword evidence="7" id="KW-0460">Magnesium</keyword>
<evidence type="ECO:0000256" key="7">
    <source>
        <dbReference type="ARBA" id="ARBA00022842"/>
    </source>
</evidence>
<gene>
    <name evidence="13 15" type="primary">cas9</name>
    <name evidence="15" type="ORF">D1010_06955</name>
</gene>
<keyword evidence="5 13" id="KW-0255">Endonuclease</keyword>
<dbReference type="InterPro" id="IPR033114">
    <property type="entry name" value="HNH_CAS9"/>
</dbReference>